<feature type="domain" description="Methyltransferase type 11" evidence="1">
    <location>
        <begin position="271"/>
        <end position="356"/>
    </location>
</feature>
<dbReference type="CDD" id="cd02440">
    <property type="entry name" value="AdoMet_MTases"/>
    <property type="match status" value="2"/>
</dbReference>
<dbReference type="Pfam" id="PF08241">
    <property type="entry name" value="Methyltransf_11"/>
    <property type="match status" value="1"/>
</dbReference>
<dbReference type="SUPFAM" id="SSF53335">
    <property type="entry name" value="S-adenosyl-L-methionine-dependent methyltransferases"/>
    <property type="match status" value="2"/>
</dbReference>
<dbReference type="Proteomes" id="UP000237441">
    <property type="component" value="Unassembled WGS sequence"/>
</dbReference>
<evidence type="ECO:0000313" key="3">
    <source>
        <dbReference type="EMBL" id="PQK17485.1"/>
    </source>
</evidence>
<dbReference type="InterPro" id="IPR041698">
    <property type="entry name" value="Methyltransf_25"/>
</dbReference>
<name>A0A2S7YMS4_BEABA</name>
<dbReference type="GO" id="GO:0010420">
    <property type="term" value="F:polyprenyldihydroxybenzoate methyltransferase activity"/>
    <property type="evidence" value="ECO:0007669"/>
    <property type="project" value="TreeGrafter"/>
</dbReference>
<sequence length="493" mass="54316">MAPHADDAQSLFDQIAERYEDAYGGNVGLNRALDGLKAYTGAGATVLDCGCGAGGPARYLAKQGFKVTGIDISGKMVEFCDKTVPGTFKRVSMTDYEPKQQFDAVISIFSTFQLSMREQYSMLFNQASWVRPGGVFLFGTLAAEDIVDEKTLREMKNDYIERYAVEFMGRSLPTTYIAKKKLLSMVQETGLVIHNVEKHKFAAETGEAFDYLYITAQRTTLEPLYGPYPHPLVRRAPHILSQSAWVPFASRLTRHEFAATVDTLSGNKNVLDVGSGHGDLPVAIAERIGKAFAIEPNADRNALLAERGADNPVEVRGGRAEDIPYEDGKFDAVVACWILHYVDDLEKSLTEMARVVDAKAPNARIVIVQGAPDNEVVNLINRVCAPIAETAGLQGSAYDHQGYLLAQGARVFSKHGFGKITLKRSNAWANFKSEPLEARITEAAEVLTGFWYFGHPEQQAMEKAFVPILQEHFADRDYEVGDQSVILVAEPSQ</sequence>
<protein>
    <recommendedName>
        <fullName evidence="5">Methyltransferase type 11 domain-containing protein</fullName>
    </recommendedName>
</protein>
<evidence type="ECO:0000259" key="1">
    <source>
        <dbReference type="Pfam" id="PF08241"/>
    </source>
</evidence>
<dbReference type="InterPro" id="IPR013216">
    <property type="entry name" value="Methyltransf_11"/>
</dbReference>
<dbReference type="OrthoDB" id="540004at2759"/>
<evidence type="ECO:0008006" key="5">
    <source>
        <dbReference type="Google" id="ProtNLM"/>
    </source>
</evidence>
<dbReference type="AlphaFoldDB" id="A0A2S7YMS4"/>
<dbReference type="Pfam" id="PF13649">
    <property type="entry name" value="Methyltransf_25"/>
    <property type="match status" value="1"/>
</dbReference>
<dbReference type="InterPro" id="IPR029063">
    <property type="entry name" value="SAM-dependent_MTases_sf"/>
</dbReference>
<dbReference type="EMBL" id="JRHA01000007">
    <property type="protein sequence ID" value="PQK17485.1"/>
    <property type="molecule type" value="Genomic_DNA"/>
</dbReference>
<dbReference type="PANTHER" id="PTHR43464:SF89">
    <property type="entry name" value="METHYLTRANSFERASE"/>
    <property type="match status" value="1"/>
</dbReference>
<reference evidence="3 4" key="1">
    <citation type="submission" date="2016-07" db="EMBL/GenBank/DDBJ databases">
        <title>Comparative genomics of the entomopathogenic fungus Beauveria bassiana.</title>
        <authorList>
            <person name="Valero Jimenez C.A."/>
            <person name="Zwaan B.J."/>
            <person name="Van Kan J.A."/>
            <person name="Takken W."/>
            <person name="Debets A.J."/>
            <person name="Schoustra S.E."/>
            <person name="Koenraadt C.J."/>
        </authorList>
    </citation>
    <scope>NUCLEOTIDE SEQUENCE [LARGE SCALE GENOMIC DNA]</scope>
    <source>
        <strain evidence="3 4">ARSEF 8028</strain>
    </source>
</reference>
<accession>A0A2S7YMS4</accession>
<evidence type="ECO:0000259" key="2">
    <source>
        <dbReference type="Pfam" id="PF13649"/>
    </source>
</evidence>
<organism evidence="3 4">
    <name type="scientific">Beauveria bassiana</name>
    <name type="common">White muscardine disease fungus</name>
    <name type="synonym">Tritirachium shiotae</name>
    <dbReference type="NCBI Taxonomy" id="176275"/>
    <lineage>
        <taxon>Eukaryota</taxon>
        <taxon>Fungi</taxon>
        <taxon>Dikarya</taxon>
        <taxon>Ascomycota</taxon>
        <taxon>Pezizomycotina</taxon>
        <taxon>Sordariomycetes</taxon>
        <taxon>Hypocreomycetidae</taxon>
        <taxon>Hypocreales</taxon>
        <taxon>Cordycipitaceae</taxon>
        <taxon>Beauveria</taxon>
    </lineage>
</organism>
<evidence type="ECO:0000313" key="4">
    <source>
        <dbReference type="Proteomes" id="UP000237441"/>
    </source>
</evidence>
<dbReference type="Gene3D" id="3.40.50.150">
    <property type="entry name" value="Vaccinia Virus protein VP39"/>
    <property type="match status" value="2"/>
</dbReference>
<dbReference type="PANTHER" id="PTHR43464">
    <property type="entry name" value="METHYLTRANSFERASE"/>
    <property type="match status" value="1"/>
</dbReference>
<proteinExistence type="predicted"/>
<comment type="caution">
    <text evidence="3">The sequence shown here is derived from an EMBL/GenBank/DDBJ whole genome shotgun (WGS) entry which is preliminary data.</text>
</comment>
<gene>
    <name evidence="3" type="ORF">BB8028_0007g06800</name>
</gene>
<feature type="domain" description="Methyltransferase" evidence="2">
    <location>
        <begin position="46"/>
        <end position="134"/>
    </location>
</feature>